<dbReference type="EMBL" id="BART01009496">
    <property type="protein sequence ID" value="GAG69362.1"/>
    <property type="molecule type" value="Genomic_DNA"/>
</dbReference>
<feature type="non-terminal residue" evidence="1">
    <location>
        <position position="1"/>
    </location>
</feature>
<comment type="caution">
    <text evidence="1">The sequence shown here is derived from an EMBL/GenBank/DDBJ whole genome shotgun (WGS) entry which is preliminary data.</text>
</comment>
<dbReference type="AlphaFoldDB" id="X1AI33"/>
<accession>X1AI33</accession>
<proteinExistence type="predicted"/>
<organism evidence="1">
    <name type="scientific">marine sediment metagenome</name>
    <dbReference type="NCBI Taxonomy" id="412755"/>
    <lineage>
        <taxon>unclassified sequences</taxon>
        <taxon>metagenomes</taxon>
        <taxon>ecological metagenomes</taxon>
    </lineage>
</organism>
<sequence>AKDLYDVVELIKKNHSRITDNFIKTINPVIAEEIRRISARVIKS</sequence>
<gene>
    <name evidence="1" type="ORF">S01H4_21032</name>
</gene>
<name>X1AI33_9ZZZZ</name>
<evidence type="ECO:0000313" key="1">
    <source>
        <dbReference type="EMBL" id="GAG69362.1"/>
    </source>
</evidence>
<reference evidence="1" key="1">
    <citation type="journal article" date="2014" name="Front. Microbiol.">
        <title>High frequency of phylogenetically diverse reductive dehalogenase-homologous genes in deep subseafloor sedimentary metagenomes.</title>
        <authorList>
            <person name="Kawai M."/>
            <person name="Futagami T."/>
            <person name="Toyoda A."/>
            <person name="Takaki Y."/>
            <person name="Nishi S."/>
            <person name="Hori S."/>
            <person name="Arai W."/>
            <person name="Tsubouchi T."/>
            <person name="Morono Y."/>
            <person name="Uchiyama I."/>
            <person name="Ito T."/>
            <person name="Fujiyama A."/>
            <person name="Inagaki F."/>
            <person name="Takami H."/>
        </authorList>
    </citation>
    <scope>NUCLEOTIDE SEQUENCE</scope>
    <source>
        <strain evidence="1">Expedition CK06-06</strain>
    </source>
</reference>
<protein>
    <submittedName>
        <fullName evidence="1">Uncharacterized protein</fullName>
    </submittedName>
</protein>